<keyword evidence="4" id="KW-1185">Reference proteome</keyword>
<feature type="coiled-coil region" evidence="1">
    <location>
        <begin position="377"/>
        <end position="404"/>
    </location>
</feature>
<gene>
    <name evidence="3" type="ORF">ALEPTO_LOCUS9850</name>
</gene>
<feature type="coiled-coil region" evidence="1">
    <location>
        <begin position="136"/>
        <end position="293"/>
    </location>
</feature>
<accession>A0A9N9DN88</accession>
<dbReference type="PANTHER" id="PTHR23159:SF31">
    <property type="entry name" value="CENTROSOME-ASSOCIATED PROTEIN CEP250 ISOFORM X1"/>
    <property type="match status" value="1"/>
</dbReference>
<reference evidence="3" key="1">
    <citation type="submission" date="2021-06" db="EMBL/GenBank/DDBJ databases">
        <authorList>
            <person name="Kallberg Y."/>
            <person name="Tangrot J."/>
            <person name="Rosling A."/>
        </authorList>
    </citation>
    <scope>NUCLEOTIDE SEQUENCE</scope>
    <source>
        <strain evidence="3">FL130A</strain>
    </source>
</reference>
<sequence>MCLVETDRTEKEVWSCAKNAFKPGIHSEPAGLKERRKQTAYQTDIAEKSGMSLPPHGLFKLELQFFAFEKGKEVEKISDEPAKIPERRLSVHERLYLQPTYSSANRSKIAKSSASQRKRSGIFHSRDSVKAREVIKTVYKNSSKKLKTEKEDLEKELKKATEYGTILVNENVSLKGEKNRLENDNKNFTDEIIQLRELINNLNEALAEKDNTIDNLNREKGRLEFELERTRQKRDGLKNFEEGEKKELNSKIEQLETEIEGDRKILEETSNKLAKIEEDNRELKKENQKLRGTPSSSARINLEVDNINDELAEIYKVIIDNHYGGDIKTAAATPPELELIYKISGDNLNKIKNAFLVEETAKTPEEKTELIANLQKLPNLLSEIEVLKENYRLLEAELASKEEEEMSFVGLTRVRSASFSETDGEETKTHLLNEKSLVEESEILKTKDLPESEAEEEGEPENPVSSPIINPQQLENETEKPIEIPEGFVAMIIAEINNYWDIVPEEEKEEKAEELESTESGVIQKEETRLRNLIKEEAKKLKNNSSKGPETREVDEFIKQVVAAVKETTEQLNRKVAKPKLKVNSPLSRKPKKQCSFIIERRSSEHSSDFASDNPTPDSAVVKEEYFYTPTSIDYEKLAMKATQLELENSRLKTNLEQVREDNAALTKEKNDLNHTNTELKNNLAELSAKISGLEKEIKELNKDKEKLMANDDEEILAWQEKLKEHETMMATQQETITSQAAELKKMEEENEALNCLLVFEENEYESKGQTKKIKELDLKVADLENEKEEAWKKVNELQADYIAKSEEKIINPRE</sequence>
<dbReference type="Proteomes" id="UP000789508">
    <property type="component" value="Unassembled WGS sequence"/>
</dbReference>
<dbReference type="PANTHER" id="PTHR23159">
    <property type="entry name" value="CENTROSOMAL PROTEIN 2"/>
    <property type="match status" value="1"/>
</dbReference>
<comment type="caution">
    <text evidence="3">The sequence shown here is derived from an EMBL/GenBank/DDBJ whole genome shotgun (WGS) entry which is preliminary data.</text>
</comment>
<dbReference type="AlphaFoldDB" id="A0A9N9DN88"/>
<evidence type="ECO:0000313" key="3">
    <source>
        <dbReference type="EMBL" id="CAG8645509.1"/>
    </source>
</evidence>
<evidence type="ECO:0000256" key="2">
    <source>
        <dbReference type="SAM" id="MobiDB-lite"/>
    </source>
</evidence>
<dbReference type="EMBL" id="CAJVPS010008766">
    <property type="protein sequence ID" value="CAG8645509.1"/>
    <property type="molecule type" value="Genomic_DNA"/>
</dbReference>
<feature type="region of interest" description="Disordered" evidence="2">
    <location>
        <begin position="442"/>
        <end position="473"/>
    </location>
</feature>
<feature type="non-terminal residue" evidence="3">
    <location>
        <position position="815"/>
    </location>
</feature>
<proteinExistence type="predicted"/>
<feature type="compositionally biased region" description="Acidic residues" evidence="2">
    <location>
        <begin position="451"/>
        <end position="460"/>
    </location>
</feature>
<feature type="coiled-coil region" evidence="1">
    <location>
        <begin position="635"/>
        <end position="801"/>
    </location>
</feature>
<name>A0A9N9DN88_9GLOM</name>
<keyword evidence="1" id="KW-0175">Coiled coil</keyword>
<evidence type="ECO:0000256" key="1">
    <source>
        <dbReference type="SAM" id="Coils"/>
    </source>
</evidence>
<protein>
    <submittedName>
        <fullName evidence="3">9121_t:CDS:1</fullName>
    </submittedName>
</protein>
<evidence type="ECO:0000313" key="4">
    <source>
        <dbReference type="Proteomes" id="UP000789508"/>
    </source>
</evidence>
<organism evidence="3 4">
    <name type="scientific">Ambispora leptoticha</name>
    <dbReference type="NCBI Taxonomy" id="144679"/>
    <lineage>
        <taxon>Eukaryota</taxon>
        <taxon>Fungi</taxon>
        <taxon>Fungi incertae sedis</taxon>
        <taxon>Mucoromycota</taxon>
        <taxon>Glomeromycotina</taxon>
        <taxon>Glomeromycetes</taxon>
        <taxon>Archaeosporales</taxon>
        <taxon>Ambisporaceae</taxon>
        <taxon>Ambispora</taxon>
    </lineage>
</organism>